<reference evidence="3" key="2">
    <citation type="submission" date="2018-08" db="UniProtKB">
        <authorList>
            <consortium name="EnsemblPlants"/>
        </authorList>
    </citation>
    <scope>IDENTIFICATION</scope>
    <source>
        <strain evidence="3">Yugu1</strain>
    </source>
</reference>
<evidence type="ECO:0000313" key="4">
    <source>
        <dbReference type="Proteomes" id="UP000004995"/>
    </source>
</evidence>
<feature type="domain" description="Transposase MuDR plant" evidence="2">
    <location>
        <begin position="217"/>
        <end position="275"/>
    </location>
</feature>
<dbReference type="Proteomes" id="UP000004995">
    <property type="component" value="Unassembled WGS sequence"/>
</dbReference>
<dbReference type="EnsemblPlants" id="KQK89524">
    <property type="protein sequence ID" value="KQK89524"/>
    <property type="gene ID" value="SETIT_038866mg"/>
</dbReference>
<dbReference type="Pfam" id="PF03108">
    <property type="entry name" value="DBD_Tnp_Mut"/>
    <property type="match status" value="1"/>
</dbReference>
<feature type="region of interest" description="Disordered" evidence="1">
    <location>
        <begin position="54"/>
        <end position="193"/>
    </location>
</feature>
<protein>
    <recommendedName>
        <fullName evidence="2">Transposase MuDR plant domain-containing protein</fullName>
    </recommendedName>
</protein>
<dbReference type="EMBL" id="AGNK02005739">
    <property type="status" value="NOT_ANNOTATED_CDS"/>
    <property type="molecule type" value="Genomic_DNA"/>
</dbReference>
<dbReference type="PANTHER" id="PTHR31973">
    <property type="entry name" value="POLYPROTEIN, PUTATIVE-RELATED"/>
    <property type="match status" value="1"/>
</dbReference>
<feature type="compositionally biased region" description="Acidic residues" evidence="1">
    <location>
        <begin position="54"/>
        <end position="74"/>
    </location>
</feature>
<organism evidence="3 4">
    <name type="scientific">Setaria italica</name>
    <name type="common">Foxtail millet</name>
    <name type="synonym">Panicum italicum</name>
    <dbReference type="NCBI Taxonomy" id="4555"/>
    <lineage>
        <taxon>Eukaryota</taxon>
        <taxon>Viridiplantae</taxon>
        <taxon>Streptophyta</taxon>
        <taxon>Embryophyta</taxon>
        <taxon>Tracheophyta</taxon>
        <taxon>Spermatophyta</taxon>
        <taxon>Magnoliopsida</taxon>
        <taxon>Liliopsida</taxon>
        <taxon>Poales</taxon>
        <taxon>Poaceae</taxon>
        <taxon>PACMAD clade</taxon>
        <taxon>Panicoideae</taxon>
        <taxon>Panicodae</taxon>
        <taxon>Paniceae</taxon>
        <taxon>Cenchrinae</taxon>
        <taxon>Setaria</taxon>
    </lineage>
</organism>
<dbReference type="InterPro" id="IPR004332">
    <property type="entry name" value="Transposase_MuDR"/>
</dbReference>
<dbReference type="AlphaFoldDB" id="K4AJ02"/>
<dbReference type="Gramene" id="KQK89524">
    <property type="protein sequence ID" value="KQK89524"/>
    <property type="gene ID" value="SETIT_038866mg"/>
</dbReference>
<sequence>GNEEKDLRIRGRFDAGDKRSHYVLMPVACDDDWLFYKELVKDSQVACAELVVDEDVLPANEVDEEEDDEEGGDDDCSHGSDDSGDEGDFDTCRVNNNFDVANLEDNISVGSEEEQSDGEDDIGNGGKEQVSFVDEARPSVNEKVTEPTKSGGEDDIGNGGEEQVSFVDEARPSVNEKVTEPTPVVQSIPTPMMQPTPMVQSIPTPMTQPTPVLFIEKGMRFDSLEELKFFLRDYSVRHHRPYNVVHSSAKMRYTVCCQHGCEWKVWARPLPDDRQKWRITRHSQCMACYIARRIAALLHAGPDISIAVVIETIKGFTNYVVKYGKTRKAKQHVIAMLWGDWKDTYGRVPRILEAIAHYNPGTKWCTHTIVQMVGATTNKSTSNDGRTKAGGCMPACYEPPIMPLWGSKQVATS</sequence>
<proteinExistence type="predicted"/>
<name>K4AJ02_SETIT</name>
<accession>K4AJ02</accession>
<dbReference type="HOGENOM" id="CLU_666646_0_0_1"/>
<reference evidence="4" key="1">
    <citation type="journal article" date="2012" name="Nat. Biotechnol.">
        <title>Reference genome sequence of the model plant Setaria.</title>
        <authorList>
            <person name="Bennetzen J.L."/>
            <person name="Schmutz J."/>
            <person name="Wang H."/>
            <person name="Percifield R."/>
            <person name="Hawkins J."/>
            <person name="Pontaroli A.C."/>
            <person name="Estep M."/>
            <person name="Feng L."/>
            <person name="Vaughn J.N."/>
            <person name="Grimwood J."/>
            <person name="Jenkins J."/>
            <person name="Barry K."/>
            <person name="Lindquist E."/>
            <person name="Hellsten U."/>
            <person name="Deshpande S."/>
            <person name="Wang X."/>
            <person name="Wu X."/>
            <person name="Mitros T."/>
            <person name="Triplett J."/>
            <person name="Yang X."/>
            <person name="Ye C.Y."/>
            <person name="Mauro-Herrera M."/>
            <person name="Wang L."/>
            <person name="Li P."/>
            <person name="Sharma M."/>
            <person name="Sharma R."/>
            <person name="Ronald P.C."/>
            <person name="Panaud O."/>
            <person name="Kellogg E.A."/>
            <person name="Brutnell T.P."/>
            <person name="Doust A.N."/>
            <person name="Tuskan G.A."/>
            <person name="Rokhsar D."/>
            <person name="Devos K.M."/>
        </authorList>
    </citation>
    <scope>NUCLEOTIDE SEQUENCE [LARGE SCALE GENOMIC DNA]</scope>
    <source>
        <strain evidence="4">cv. Yugu1</strain>
    </source>
</reference>
<dbReference type="PANTHER" id="PTHR31973:SF184">
    <property type="entry name" value="OS02G0685500 PROTEIN"/>
    <property type="match status" value="1"/>
</dbReference>
<dbReference type="InParanoid" id="K4AJ02"/>
<evidence type="ECO:0000259" key="2">
    <source>
        <dbReference type="Pfam" id="PF03108"/>
    </source>
</evidence>
<evidence type="ECO:0000313" key="3">
    <source>
        <dbReference type="EnsemblPlants" id="KQK89524"/>
    </source>
</evidence>
<keyword evidence="4" id="KW-1185">Reference proteome</keyword>
<dbReference type="eggNOG" id="ENOG502QSE3">
    <property type="taxonomic scope" value="Eukaryota"/>
</dbReference>
<feature type="compositionally biased region" description="Acidic residues" evidence="1">
    <location>
        <begin position="111"/>
        <end position="122"/>
    </location>
</feature>
<evidence type="ECO:0000256" key="1">
    <source>
        <dbReference type="SAM" id="MobiDB-lite"/>
    </source>
</evidence>